<dbReference type="RefSeq" id="WP_139755808.1">
    <property type="nucleotide sequence ID" value="NZ_CP039852.1"/>
</dbReference>
<protein>
    <submittedName>
        <fullName evidence="1">DUF1365 domain-containing protein</fullName>
    </submittedName>
</protein>
<gene>
    <name evidence="1" type="ORF">FBQ74_05950</name>
</gene>
<sequence>MTASGIYHGTVYHERFAPTRHRFKYAIFLFWLDLKELDQLDEKVKHFSSTHRSLVQFRRSDYVGDENEDIRTAVLNKIVSVGGPRLTGDVFLLGQLRMLGLYFSPVNFYFVRCEGDNNFSHMLAEVSNTPWNERHYYWVDLKAQEDTPKAFHVSPFNPMDMQYKWHIEQPDKTFAMRMDCHQQQKDFSAGLTMSRVTLNSKTLRQALLKTPSMTIKTVFGIYWQALKLWLKRTPVYSHPDS</sequence>
<dbReference type="InterPro" id="IPR010775">
    <property type="entry name" value="DUF1365"/>
</dbReference>
<evidence type="ECO:0000313" key="1">
    <source>
        <dbReference type="EMBL" id="QCZ93061.1"/>
    </source>
</evidence>
<dbReference type="PANTHER" id="PTHR33973:SF4">
    <property type="entry name" value="OS07G0153300 PROTEIN"/>
    <property type="match status" value="1"/>
</dbReference>
<dbReference type="Proteomes" id="UP000304912">
    <property type="component" value="Chromosome"/>
</dbReference>
<organism evidence="1 2">
    <name type="scientific">Salinimonas iocasae</name>
    <dbReference type="NCBI Taxonomy" id="2572577"/>
    <lineage>
        <taxon>Bacteria</taxon>
        <taxon>Pseudomonadati</taxon>
        <taxon>Pseudomonadota</taxon>
        <taxon>Gammaproteobacteria</taxon>
        <taxon>Alteromonadales</taxon>
        <taxon>Alteromonadaceae</taxon>
        <taxon>Alteromonas/Salinimonas group</taxon>
        <taxon>Salinimonas</taxon>
    </lineage>
</organism>
<evidence type="ECO:0000313" key="2">
    <source>
        <dbReference type="Proteomes" id="UP000304912"/>
    </source>
</evidence>
<dbReference type="Pfam" id="PF07103">
    <property type="entry name" value="DUF1365"/>
    <property type="match status" value="1"/>
</dbReference>
<name>A0A5B7YBU5_9ALTE</name>
<reference evidence="1 2" key="1">
    <citation type="submission" date="2019-04" db="EMBL/GenBank/DDBJ databases">
        <title>Salinimonas iocasae sp. nov., a halophilic bacterium isolated from the outer tube casing of tubeworms in Okinawa Trough.</title>
        <authorList>
            <person name="Zhang H."/>
            <person name="Wang H."/>
            <person name="Li C."/>
        </authorList>
    </citation>
    <scope>NUCLEOTIDE SEQUENCE [LARGE SCALE GENOMIC DNA]</scope>
    <source>
        <strain evidence="1 2">KX18D6</strain>
    </source>
</reference>
<dbReference type="EMBL" id="CP039852">
    <property type="protein sequence ID" value="QCZ93061.1"/>
    <property type="molecule type" value="Genomic_DNA"/>
</dbReference>
<dbReference type="KEGG" id="salk:FBQ74_05950"/>
<dbReference type="PANTHER" id="PTHR33973">
    <property type="entry name" value="OS07G0153300 PROTEIN"/>
    <property type="match status" value="1"/>
</dbReference>
<dbReference type="OrthoDB" id="9778801at2"/>
<proteinExistence type="predicted"/>
<keyword evidence="2" id="KW-1185">Reference proteome</keyword>
<dbReference type="AlphaFoldDB" id="A0A5B7YBU5"/>
<accession>A0A5B7YBU5</accession>